<evidence type="ECO:0000256" key="2">
    <source>
        <dbReference type="ARBA" id="ARBA00022737"/>
    </source>
</evidence>
<reference evidence="8 9" key="1">
    <citation type="submission" date="2021-04" db="EMBL/GenBank/DDBJ databases">
        <authorList>
            <person name="Bliznina A."/>
        </authorList>
    </citation>
    <scope>NUCLEOTIDE SEQUENCE [LARGE SCALE GENOMIC DNA]</scope>
</reference>
<comment type="similarity">
    <text evidence="1">Belongs to the glycosyl hydrolase 10 (cellulase F) family.</text>
</comment>
<evidence type="ECO:0000256" key="6">
    <source>
        <dbReference type="SAM" id="SignalP"/>
    </source>
</evidence>
<dbReference type="Gene3D" id="2.60.120.260">
    <property type="entry name" value="Galactose-binding domain-like"/>
    <property type="match status" value="3"/>
</dbReference>
<organism evidence="8 9">
    <name type="scientific">Oikopleura dioica</name>
    <name type="common">Tunicate</name>
    <dbReference type="NCBI Taxonomy" id="34765"/>
    <lineage>
        <taxon>Eukaryota</taxon>
        <taxon>Metazoa</taxon>
        <taxon>Chordata</taxon>
        <taxon>Tunicata</taxon>
        <taxon>Appendicularia</taxon>
        <taxon>Copelata</taxon>
        <taxon>Oikopleuridae</taxon>
        <taxon>Oikopleura</taxon>
    </lineage>
</organism>
<dbReference type="InterPro" id="IPR017853">
    <property type="entry name" value="GH"/>
</dbReference>
<keyword evidence="2" id="KW-0677">Repeat</keyword>
<feature type="chain" id="PRO_5045514813" evidence="6">
    <location>
        <begin position="16"/>
        <end position="940"/>
    </location>
</feature>
<feature type="domain" description="GH10" evidence="7">
    <location>
        <begin position="379"/>
        <end position="682"/>
    </location>
</feature>
<protein>
    <submittedName>
        <fullName evidence="8">Oidioi.mRNA.OKI2018_I69.PAR.g8684.t1.cds</fullName>
    </submittedName>
</protein>
<keyword evidence="3" id="KW-0378">Hydrolase</keyword>
<dbReference type="PROSITE" id="PS51760">
    <property type="entry name" value="GH10_2"/>
    <property type="match status" value="1"/>
</dbReference>
<dbReference type="Pfam" id="PF00331">
    <property type="entry name" value="Glyco_hydro_10"/>
    <property type="match status" value="1"/>
</dbReference>
<dbReference type="PANTHER" id="PTHR31490:SF1">
    <property type="entry name" value="ENDO-1,4-BETA-XYLANASE 1"/>
    <property type="match status" value="1"/>
</dbReference>
<dbReference type="Proteomes" id="UP001158576">
    <property type="component" value="Chromosome PAR"/>
</dbReference>
<dbReference type="Gene3D" id="3.20.20.80">
    <property type="entry name" value="Glycosidases"/>
    <property type="match status" value="1"/>
</dbReference>
<dbReference type="SUPFAM" id="SSF51445">
    <property type="entry name" value="(Trans)glycosidases"/>
    <property type="match status" value="1"/>
</dbReference>
<sequence>MKLLAGLLAAKSAFAEECSAMCGGGFYQEGELKILCNGEPCSIYETQTIVANNHFDDLISWTANGGITLATVSPGYFSDNAMHISGRNANWKNPQQTIDKSLLTNRNYSGKFFIKLDSDVDTTVQMMAKITVNGSPSYFQLGSVSVSTAGIWYPVPFTLLVPQTTLDTAESIVLYPQVSDAMVSYTIDEMFIVESDDLVSYTSLVTDGDFSTGLGTLKYVQDDSGNSYARVSDRSADYFGLEHEIAVNEQTKNNDIEVSYKMRTDGQYHSAGKLVVTHSTGKSYIGCVASCHLANDDWLTVGGRCNIATDNEDNIDLSTVTSIKFAISGTGSDSGFVLPNLFIDDVTVRLYERDLSWVPAADQRIDFFRKVGVDFDVQTPGAAKIEVKMTKNHFPFGATFHQQMPDEMSDYKSWFDIFNFGVARNAYKWKQQEKSPGVYDWSKSDAINDIFFEQQVPLRGHTLFWSVDKNVQQWLHDVAESGNMTALHDYTMKRVDDIVFRYLGNITDWDLFNEVHHGDFFRRHLGIEIWTEVLDRLDAIAPNTGQVMNDYELTRADHGSCFLDLINPIVGRLDAVGLQSHFKKIPNKQVWNRLNVMAGKNLENRLLVTELDVDNADVEVRATDIGDVIKVMYSHPNVDGIILWGWLQEIVRPWQEEAENKRKVLFEDNLGHLDWASPIIPKPEVCDEYNVLCNYPLNANAAGLRYLELVKQEFNTTSGHANVDDLDLARLDEEVKLFPGEYEIKVLDGDGNIIEEHDIDIPLPKDACSSLQVFEFEDSSALESNSLFEYAGSFSTKLDSDGFVKNGLSFTYRTAAWNTVKFNLADIPDETETVASFWARINGAEETSAVLTKESDSGWNPLATFDVTSDKTRYKINQKNLSTWVQISATFTKQAGDNFVYLETPGSTVDFSIDHVYVGSANDFNACKKLQVKIGEGKQK</sequence>
<evidence type="ECO:0000313" key="8">
    <source>
        <dbReference type="EMBL" id="CAG5077333.1"/>
    </source>
</evidence>
<feature type="signal peptide" evidence="6">
    <location>
        <begin position="1"/>
        <end position="15"/>
    </location>
</feature>
<evidence type="ECO:0000256" key="4">
    <source>
        <dbReference type="ARBA" id="ARBA00023277"/>
    </source>
</evidence>
<accession>A0ABN7RMI5</accession>
<gene>
    <name evidence="8" type="ORF">OKIOD_LOCUS242</name>
</gene>
<dbReference type="EMBL" id="OU015568">
    <property type="protein sequence ID" value="CAG5077333.1"/>
    <property type="molecule type" value="Genomic_DNA"/>
</dbReference>
<dbReference type="InterPro" id="IPR008979">
    <property type="entry name" value="Galactose-bd-like_sf"/>
</dbReference>
<dbReference type="Pfam" id="PF02018">
    <property type="entry name" value="CBM_4_9"/>
    <property type="match status" value="1"/>
</dbReference>
<keyword evidence="6" id="KW-0732">Signal</keyword>
<dbReference type="InterPro" id="IPR003305">
    <property type="entry name" value="CenC_carb-bd"/>
</dbReference>
<evidence type="ECO:0000256" key="1">
    <source>
        <dbReference type="ARBA" id="ARBA00007495"/>
    </source>
</evidence>
<dbReference type="InterPro" id="IPR044846">
    <property type="entry name" value="GH10"/>
</dbReference>
<dbReference type="PANTHER" id="PTHR31490">
    <property type="entry name" value="GLYCOSYL HYDROLASE"/>
    <property type="match status" value="1"/>
</dbReference>
<keyword evidence="9" id="KW-1185">Reference proteome</keyword>
<evidence type="ECO:0000313" key="9">
    <source>
        <dbReference type="Proteomes" id="UP001158576"/>
    </source>
</evidence>
<dbReference type="SUPFAM" id="SSF49785">
    <property type="entry name" value="Galactose-binding domain-like"/>
    <property type="match status" value="2"/>
</dbReference>
<evidence type="ECO:0000259" key="7">
    <source>
        <dbReference type="PROSITE" id="PS51760"/>
    </source>
</evidence>
<keyword evidence="4" id="KW-0119">Carbohydrate metabolism</keyword>
<dbReference type="InterPro" id="IPR001000">
    <property type="entry name" value="GH10_dom"/>
</dbReference>
<proteinExistence type="inferred from homology"/>
<name>A0ABN7RMI5_OIKDI</name>
<evidence type="ECO:0000256" key="3">
    <source>
        <dbReference type="ARBA" id="ARBA00022801"/>
    </source>
</evidence>
<evidence type="ECO:0000256" key="5">
    <source>
        <dbReference type="ARBA" id="ARBA00023326"/>
    </source>
</evidence>
<keyword evidence="5" id="KW-0624">Polysaccharide degradation</keyword>